<dbReference type="FunFam" id="2.40.128.20:FF:000001">
    <property type="entry name" value="Fatty acid-binding protein, adipocyte"/>
    <property type="match status" value="1"/>
</dbReference>
<dbReference type="InterPro" id="IPR031259">
    <property type="entry name" value="ILBP"/>
</dbReference>
<dbReference type="Gene3D" id="2.40.128.20">
    <property type="match status" value="1"/>
</dbReference>
<dbReference type="InterPro" id="IPR000566">
    <property type="entry name" value="Lipocln_cytosolic_FA-bd_dom"/>
</dbReference>
<name>A0A8C4R6Q1_EPTBU</name>
<evidence type="ECO:0000313" key="3">
    <source>
        <dbReference type="Ensembl" id="ENSEBUP00000025019.1"/>
    </source>
</evidence>
<dbReference type="InterPro" id="IPR000463">
    <property type="entry name" value="Fatty_acid-bd"/>
</dbReference>
<dbReference type="Ensembl" id="ENSEBUT00000025595.1">
    <property type="protein sequence ID" value="ENSEBUP00000025019.1"/>
    <property type="gene ID" value="ENSEBUG00000015443.1"/>
</dbReference>
<dbReference type="OMA" id="TMMADDV"/>
<reference evidence="3" key="1">
    <citation type="submission" date="2025-08" db="UniProtKB">
        <authorList>
            <consortium name="Ensembl"/>
        </authorList>
    </citation>
    <scope>IDENTIFICATION</scope>
</reference>
<dbReference type="PRINTS" id="PR00178">
    <property type="entry name" value="FATTYACIDBP"/>
</dbReference>
<evidence type="ECO:0000256" key="1">
    <source>
        <dbReference type="ARBA" id="ARBA00008390"/>
    </source>
</evidence>
<dbReference type="GO" id="GO:0008289">
    <property type="term" value="F:lipid binding"/>
    <property type="evidence" value="ECO:0007669"/>
    <property type="project" value="InterPro"/>
</dbReference>
<accession>A0A8C4R6Q1</accession>
<evidence type="ECO:0000259" key="2">
    <source>
        <dbReference type="Pfam" id="PF00061"/>
    </source>
</evidence>
<dbReference type="Proteomes" id="UP000694388">
    <property type="component" value="Unplaced"/>
</dbReference>
<protein>
    <submittedName>
        <fullName evidence="3">Cellular retinoic acid binding protein 2, b</fullName>
    </submittedName>
</protein>
<feature type="domain" description="Lipocalin/cytosolic fatty-acid binding" evidence="2">
    <location>
        <begin position="5"/>
        <end position="136"/>
    </location>
</feature>
<reference evidence="3" key="2">
    <citation type="submission" date="2025-09" db="UniProtKB">
        <authorList>
            <consortium name="Ensembl"/>
        </authorList>
    </citation>
    <scope>IDENTIFICATION</scope>
</reference>
<dbReference type="InterPro" id="IPR012674">
    <property type="entry name" value="Calycin"/>
</dbReference>
<comment type="similarity">
    <text evidence="1">Belongs to the calycin superfamily. Fatty-acid binding protein (FABP) family.</text>
</comment>
<proteinExistence type="inferred from homology"/>
<dbReference type="AlphaFoldDB" id="A0A8C4R6Q1"/>
<dbReference type="Pfam" id="PF00061">
    <property type="entry name" value="Lipocalin"/>
    <property type="match status" value="1"/>
</dbReference>
<dbReference type="SUPFAM" id="SSF50814">
    <property type="entry name" value="Lipocalins"/>
    <property type="match status" value="1"/>
</dbReference>
<dbReference type="GeneTree" id="ENSGT00940000157619"/>
<evidence type="ECO:0000313" key="4">
    <source>
        <dbReference type="Proteomes" id="UP000694388"/>
    </source>
</evidence>
<organism evidence="3 4">
    <name type="scientific">Eptatretus burgeri</name>
    <name type="common">Inshore hagfish</name>
    <dbReference type="NCBI Taxonomy" id="7764"/>
    <lineage>
        <taxon>Eukaryota</taxon>
        <taxon>Metazoa</taxon>
        <taxon>Chordata</taxon>
        <taxon>Craniata</taxon>
        <taxon>Vertebrata</taxon>
        <taxon>Cyclostomata</taxon>
        <taxon>Myxini</taxon>
        <taxon>Myxiniformes</taxon>
        <taxon>Myxinidae</taxon>
        <taxon>Eptatretinae</taxon>
        <taxon>Eptatretus</taxon>
    </lineage>
</organism>
<keyword evidence="4" id="KW-1185">Reference proteome</keyword>
<sequence>MPNFSGTWKMKSSEKFEDYLKELGINVMLRKMAATAKPTVEIRQNGESFYIKTWTSIRSTEISFVVGQEFEEETMDGRRMKSLVKYEKDNKLSCQQRPLKGDGLDTAWTRELVNDNELILTMSCKDTVCTRVYVKE</sequence>
<dbReference type="PANTHER" id="PTHR11955">
    <property type="entry name" value="FATTY ACID BINDING PROTEIN"/>
    <property type="match status" value="1"/>
</dbReference>